<accession>A0A8J6FPK0</accession>
<keyword evidence="1" id="KW-1133">Transmembrane helix</keyword>
<sequence length="245" mass="27509">MSVTILVLQLVAAVIMLPAHILNYLGLWDPFVKKVFPRFIASFTETYNRLMNDQKRRLFSNISNFSGPSKEVRLLEVGCGSGANFKYYPSGCKITCVDINPNFQKFLSKSQAENDHLVYERFVLASADNMTSVADGSMDVVVCTLLACSVPNTPAVLKEVKRILRPGGAYYFIEHVAAVNEFSWISFFQKVLNPSWKLIFAGCSMRKATWNDLENAKFSELDLRHITAPLPLKFVGPHIIGYAVK</sequence>
<dbReference type="Proteomes" id="UP000770717">
    <property type="component" value="Unassembled WGS sequence"/>
</dbReference>
<keyword evidence="1" id="KW-0472">Membrane</keyword>
<dbReference type="EMBL" id="WNTK01000001">
    <property type="protein sequence ID" value="KAG9491651.1"/>
    <property type="molecule type" value="Genomic_DNA"/>
</dbReference>
<feature type="domain" description="Methyltransferase type 11" evidence="2">
    <location>
        <begin position="75"/>
        <end position="172"/>
    </location>
</feature>
<name>A0A8J6FPK0_ELECQ</name>
<dbReference type="Pfam" id="PF08241">
    <property type="entry name" value="Methyltransf_11"/>
    <property type="match status" value="1"/>
</dbReference>
<organism evidence="3 4">
    <name type="scientific">Eleutherodactylus coqui</name>
    <name type="common">Puerto Rican coqui</name>
    <dbReference type="NCBI Taxonomy" id="57060"/>
    <lineage>
        <taxon>Eukaryota</taxon>
        <taxon>Metazoa</taxon>
        <taxon>Chordata</taxon>
        <taxon>Craniata</taxon>
        <taxon>Vertebrata</taxon>
        <taxon>Euteleostomi</taxon>
        <taxon>Amphibia</taxon>
        <taxon>Batrachia</taxon>
        <taxon>Anura</taxon>
        <taxon>Neobatrachia</taxon>
        <taxon>Hyloidea</taxon>
        <taxon>Eleutherodactylidae</taxon>
        <taxon>Eleutherodactylinae</taxon>
        <taxon>Eleutherodactylus</taxon>
        <taxon>Eleutherodactylus</taxon>
    </lineage>
</organism>
<evidence type="ECO:0000313" key="3">
    <source>
        <dbReference type="EMBL" id="KAG9491651.1"/>
    </source>
</evidence>
<dbReference type="PANTHER" id="PTHR45036:SF1">
    <property type="entry name" value="METHYLTRANSFERASE LIKE 7A"/>
    <property type="match status" value="1"/>
</dbReference>
<comment type="caution">
    <text evidence="3">The sequence shown here is derived from an EMBL/GenBank/DDBJ whole genome shotgun (WGS) entry which is preliminary data.</text>
</comment>
<evidence type="ECO:0000256" key="1">
    <source>
        <dbReference type="SAM" id="Phobius"/>
    </source>
</evidence>
<dbReference type="InterPro" id="IPR029063">
    <property type="entry name" value="SAM-dependent_MTases_sf"/>
</dbReference>
<feature type="transmembrane region" description="Helical" evidence="1">
    <location>
        <begin position="6"/>
        <end position="28"/>
    </location>
</feature>
<evidence type="ECO:0000259" key="2">
    <source>
        <dbReference type="Pfam" id="PF08241"/>
    </source>
</evidence>
<dbReference type="AlphaFoldDB" id="A0A8J6FPK0"/>
<dbReference type="OrthoDB" id="416496at2759"/>
<reference evidence="3" key="1">
    <citation type="thesis" date="2020" institute="ProQuest LLC" country="789 East Eisenhower Parkway, Ann Arbor, MI, USA">
        <title>Comparative Genomics and Chromosome Evolution.</title>
        <authorList>
            <person name="Mudd A.B."/>
        </authorList>
    </citation>
    <scope>NUCLEOTIDE SEQUENCE</scope>
    <source>
        <strain evidence="3">HN-11 Male</strain>
        <tissue evidence="3">Kidney and liver</tissue>
    </source>
</reference>
<dbReference type="CDD" id="cd02440">
    <property type="entry name" value="AdoMet_MTases"/>
    <property type="match status" value="1"/>
</dbReference>
<gene>
    <name evidence="3" type="ORF">GDO78_000258</name>
</gene>
<dbReference type="SUPFAM" id="SSF53335">
    <property type="entry name" value="S-adenosyl-L-methionine-dependent methyltransferases"/>
    <property type="match status" value="1"/>
</dbReference>
<proteinExistence type="predicted"/>
<keyword evidence="4" id="KW-1185">Reference proteome</keyword>
<dbReference type="GO" id="GO:0008757">
    <property type="term" value="F:S-adenosylmethionine-dependent methyltransferase activity"/>
    <property type="evidence" value="ECO:0007669"/>
    <property type="project" value="InterPro"/>
</dbReference>
<dbReference type="InterPro" id="IPR052356">
    <property type="entry name" value="Thiol_S-MT"/>
</dbReference>
<protein>
    <recommendedName>
        <fullName evidence="2">Methyltransferase type 11 domain-containing protein</fullName>
    </recommendedName>
</protein>
<keyword evidence="1" id="KW-0812">Transmembrane</keyword>
<dbReference type="Gene3D" id="3.40.50.150">
    <property type="entry name" value="Vaccinia Virus protein VP39"/>
    <property type="match status" value="1"/>
</dbReference>
<evidence type="ECO:0000313" key="4">
    <source>
        <dbReference type="Proteomes" id="UP000770717"/>
    </source>
</evidence>
<dbReference type="PANTHER" id="PTHR45036">
    <property type="entry name" value="METHYLTRANSFERASE LIKE 7B"/>
    <property type="match status" value="1"/>
</dbReference>
<dbReference type="InterPro" id="IPR013216">
    <property type="entry name" value="Methyltransf_11"/>
</dbReference>